<dbReference type="AlphaFoldDB" id="H6SK32"/>
<dbReference type="PROSITE" id="PS01148">
    <property type="entry name" value="UPF0033"/>
    <property type="match status" value="1"/>
</dbReference>
<name>H6SK32_PARPM</name>
<dbReference type="eggNOG" id="COG0425">
    <property type="taxonomic scope" value="Bacteria"/>
</dbReference>
<evidence type="ECO:0000313" key="4">
    <source>
        <dbReference type="Proteomes" id="UP000033220"/>
    </source>
</evidence>
<organism evidence="3 4">
    <name type="scientific">Pararhodospirillum photometricum DSM 122</name>
    <dbReference type="NCBI Taxonomy" id="1150469"/>
    <lineage>
        <taxon>Bacteria</taxon>
        <taxon>Pseudomonadati</taxon>
        <taxon>Pseudomonadota</taxon>
        <taxon>Alphaproteobacteria</taxon>
        <taxon>Rhodospirillales</taxon>
        <taxon>Rhodospirillaceae</taxon>
        <taxon>Pararhodospirillum</taxon>
    </lineage>
</organism>
<dbReference type="Pfam" id="PF01206">
    <property type="entry name" value="TusA"/>
    <property type="match status" value="1"/>
</dbReference>
<evidence type="ECO:0000259" key="2">
    <source>
        <dbReference type="PROSITE" id="PS01148"/>
    </source>
</evidence>
<reference evidence="3 4" key="1">
    <citation type="submission" date="2012-02" db="EMBL/GenBank/DDBJ databases">
        <title>Shotgun genome sequence of Phaeospirillum photometricum DSM 122.</title>
        <authorList>
            <person name="Duquesne K."/>
            <person name="Sturgis J."/>
        </authorList>
    </citation>
    <scope>NUCLEOTIDE SEQUENCE [LARGE SCALE GENOMIC DNA]</scope>
    <source>
        <strain evidence="4">DSM122</strain>
    </source>
</reference>
<evidence type="ECO:0000313" key="3">
    <source>
        <dbReference type="EMBL" id="CCG08347.1"/>
    </source>
</evidence>
<dbReference type="PANTHER" id="PTHR33279:SF6">
    <property type="entry name" value="SULFUR CARRIER PROTEIN YEDF-RELATED"/>
    <property type="match status" value="1"/>
</dbReference>
<keyword evidence="4" id="KW-1185">Reference proteome</keyword>
<dbReference type="EMBL" id="HE663493">
    <property type="protein sequence ID" value="CCG08347.1"/>
    <property type="molecule type" value="Genomic_DNA"/>
</dbReference>
<dbReference type="Gene3D" id="3.30.110.40">
    <property type="entry name" value="TusA-like domain"/>
    <property type="match status" value="1"/>
</dbReference>
<dbReference type="KEGG" id="rpm:RSPPHO_01721"/>
<evidence type="ECO:0000256" key="1">
    <source>
        <dbReference type="ARBA" id="ARBA00008984"/>
    </source>
</evidence>
<dbReference type="PANTHER" id="PTHR33279">
    <property type="entry name" value="SULFUR CARRIER PROTEIN YEDF-RELATED"/>
    <property type="match status" value="1"/>
</dbReference>
<dbReference type="PATRIC" id="fig|1150469.3.peg.1944"/>
<dbReference type="Proteomes" id="UP000033220">
    <property type="component" value="Chromosome DSM 122"/>
</dbReference>
<comment type="similarity">
    <text evidence="1">Belongs to the sulfur carrier protein TusA family.</text>
</comment>
<dbReference type="CDD" id="cd00291">
    <property type="entry name" value="SirA_YedF_YeeD"/>
    <property type="match status" value="1"/>
</dbReference>
<dbReference type="HOGENOM" id="CLU_165255_5_1_5"/>
<dbReference type="SUPFAM" id="SSF64307">
    <property type="entry name" value="SirA-like"/>
    <property type="match status" value="1"/>
</dbReference>
<proteinExistence type="inferred from homology"/>
<gene>
    <name evidence="3" type="ORF">RSPPHO_01721</name>
</gene>
<feature type="domain" description="UPF0033" evidence="2">
    <location>
        <begin position="40"/>
        <end position="64"/>
    </location>
</feature>
<accession>H6SK32</accession>
<dbReference type="STRING" id="1150469.RSPPHO_01721"/>
<dbReference type="InterPro" id="IPR001455">
    <property type="entry name" value="TusA-like"/>
</dbReference>
<dbReference type="InterPro" id="IPR036868">
    <property type="entry name" value="TusA-like_sf"/>
</dbReference>
<sequence>MEEQNFTGSGAGWKALNFYGISELRKDGMMSDPNPVCDILDARGLTCPLPVLRARKKLQGLPVGAILDILATDPSSVADFRNFCRQTGDTLLESVQDAEGVWHHRVRKTG</sequence>
<protein>
    <submittedName>
        <fullName evidence="3">Predicted redox protein</fullName>
    </submittedName>
</protein>